<feature type="region of interest" description="Disordered" evidence="1">
    <location>
        <begin position="208"/>
        <end position="229"/>
    </location>
</feature>
<dbReference type="AlphaFoldDB" id="A0A193FTI7"/>
<name>A0A193FTI7_9BORD</name>
<feature type="region of interest" description="Disordered" evidence="1">
    <location>
        <begin position="88"/>
        <end position="119"/>
    </location>
</feature>
<dbReference type="Proteomes" id="UP000092213">
    <property type="component" value="Chromosome"/>
</dbReference>
<sequence>MTVGAASAWAGGLPGGLDGGHPGGRGIDAGATTTAFASAADYSDGIGMALRFVADATARAAGASLHASVKRPPSLSGAGCDLVAARPGAPRAAPARRRVPDATARQSTAREDAHAAGTRKLTARITLHPRRPPVSRASVPDATGAPIRHPLPPLTEECAHQIAAHALGRPGPLSTEYLARFAEQQASRGETALTRLVAMLAAEAQSPRTAPAGASLPTAPAADAPVTGSRHVPDATLAAVREATRAWMLLAYLNDDRAGPGSSTALVDGLEPMANRVLRRLGPQTLMALHRRLSIEDEMTAPARAGMFSNRMDATVDAVGLRALRNAWAASDLCDRVGKPLGFEGVCRVLRGAMENPGADGILSMNAIRDLEALATARFQYLLVHFLRIRTAELLRAQGMAANDLASIARTEVPPADYARNVAVALRTIFPVAKAGTDPASMQGVTVRHPSDDTVRLRLDALLDDLPDTDIRAVAGKLRLGVADAGAGMRALRETVAAHGGDAGDQAALGRQCKILCVLVADQCRKRFPEWAGVSSLDAAPSWEWDERFSRGARGQPPMPLPMRAWRAIARGARRVFFSVFQSYKEDEQRVREAYARLVKQASRFIETVAPGITPGAGHPGDRGANVAPGRTDALRAFSESRARLMRAFERCQARCRSAGGEIARTKLQIPQDPARLLRSAFRDALATMPGPSVHALGLVLSTREGVYGLSARERQVAKPAQAPYLVACLRSAVQEEPAARAATELLRTVRDGFRTSSGDFSADGYAAQAESPAEGLLTRLWALEQRFRPLDHPDSTGLSAASMDRSGFFATGLKRLSPAEREDLRGIVCDLDRPRPAALARDALWLEVVRCFQSRGRLA</sequence>
<organism evidence="2 3">
    <name type="scientific">Bordetella bronchialis</name>
    <dbReference type="NCBI Taxonomy" id="463025"/>
    <lineage>
        <taxon>Bacteria</taxon>
        <taxon>Pseudomonadati</taxon>
        <taxon>Pseudomonadota</taxon>
        <taxon>Betaproteobacteria</taxon>
        <taxon>Burkholderiales</taxon>
        <taxon>Alcaligenaceae</taxon>
        <taxon>Bordetella</taxon>
    </lineage>
</organism>
<evidence type="ECO:0000256" key="1">
    <source>
        <dbReference type="SAM" id="MobiDB-lite"/>
    </source>
</evidence>
<evidence type="ECO:0000313" key="2">
    <source>
        <dbReference type="EMBL" id="ANN70359.1"/>
    </source>
</evidence>
<protein>
    <submittedName>
        <fullName evidence="2">Uncharacterized protein</fullName>
    </submittedName>
</protein>
<proteinExistence type="predicted"/>
<gene>
    <name evidence="2" type="ORF">BAU08_02525</name>
</gene>
<dbReference type="EMBL" id="CP016171">
    <property type="protein sequence ID" value="ANN70359.1"/>
    <property type="molecule type" value="Genomic_DNA"/>
</dbReference>
<accession>A0A193FTI7</accession>
<evidence type="ECO:0000313" key="3">
    <source>
        <dbReference type="Proteomes" id="UP000092213"/>
    </source>
</evidence>
<reference evidence="2 3" key="1">
    <citation type="submission" date="2016-06" db="EMBL/GenBank/DDBJ databases">
        <title>Complete genome sequences of Bordetella bronchialis and Bordetella flabilis.</title>
        <authorList>
            <person name="LiPuma J.J."/>
            <person name="Spilker T."/>
        </authorList>
    </citation>
    <scope>NUCLEOTIDE SEQUENCE [LARGE SCALE GENOMIC DNA]</scope>
    <source>
        <strain evidence="2 3">AU17976</strain>
    </source>
</reference>